<dbReference type="RefSeq" id="WP_013656735.1">
    <property type="nucleotide sequence ID" value="NC_015275.1"/>
</dbReference>
<evidence type="ECO:0000313" key="3">
    <source>
        <dbReference type="Proteomes" id="UP000008467"/>
    </source>
</evidence>
<dbReference type="EMBL" id="CP002582">
    <property type="protein sequence ID" value="ADZ83438.1"/>
    <property type="molecule type" value="Genomic_DNA"/>
</dbReference>
<dbReference type="Pfam" id="PF00682">
    <property type="entry name" value="HMGL-like"/>
    <property type="match status" value="1"/>
</dbReference>
<protein>
    <submittedName>
        <fullName evidence="2">Pyruvate carboxyltransferase</fullName>
    </submittedName>
</protein>
<keyword evidence="2" id="KW-0670">Pyruvate</keyword>
<dbReference type="Gene3D" id="3.20.20.70">
    <property type="entry name" value="Aldolase class I"/>
    <property type="match status" value="1"/>
</dbReference>
<evidence type="ECO:0000259" key="1">
    <source>
        <dbReference type="Pfam" id="PF00682"/>
    </source>
</evidence>
<accession>F2JLP7</accession>
<keyword evidence="2" id="KW-0808">Transferase</keyword>
<proteinExistence type="predicted"/>
<dbReference type="HOGENOM" id="CLU_1018574_0_0_9"/>
<evidence type="ECO:0000313" key="2">
    <source>
        <dbReference type="EMBL" id="ADZ83438.1"/>
    </source>
</evidence>
<name>F2JLP7_CELLD</name>
<sequence length="273" mass="31409">MIRNIKVFDCTLREVGYQTGWHFDEEFYHTVYKYALGKYIDYIELGFFHNEQADTNRGLGRYCSLRNNELREIFSNIKNVTKISAMRDIQRPLAPLLSRTESIVDAVRILTRSHETDFNVLGRHIEEIMSLGYETFVNFTSSGYNTIDKNQAFVKFIKEQGVDVVYFADTESVMTIDYVVDTINMCKAEGIKVGMHFHNKTGMAEILTDTAIRENVDFIDATHLGLGGKWRDGNLTFDYLLSKMGTVGGFEATHLKNEMIEQIIKYNTYSCAE</sequence>
<dbReference type="InterPro" id="IPR013785">
    <property type="entry name" value="Aldolase_TIM"/>
</dbReference>
<dbReference type="GO" id="GO:0016740">
    <property type="term" value="F:transferase activity"/>
    <property type="evidence" value="ECO:0007669"/>
    <property type="project" value="UniProtKB-KW"/>
</dbReference>
<dbReference type="STRING" id="642492.Clole_1714"/>
<dbReference type="AlphaFoldDB" id="F2JLP7"/>
<dbReference type="InterPro" id="IPR000891">
    <property type="entry name" value="PYR_CT"/>
</dbReference>
<keyword evidence="3" id="KW-1185">Reference proteome</keyword>
<dbReference type="KEGG" id="cle:Clole_1714"/>
<reference evidence="2 3" key="1">
    <citation type="journal article" date="2011" name="J. Bacteriol.">
        <title>Complete genome sequence of the cellulose-degrading bacterium Cellulosilyticum lentocellum.</title>
        <authorList>
            <consortium name="US DOE Joint Genome Institute"/>
            <person name="Miller D.A."/>
            <person name="Suen G."/>
            <person name="Bruce D."/>
            <person name="Copeland A."/>
            <person name="Cheng J.F."/>
            <person name="Detter C."/>
            <person name="Goodwin L.A."/>
            <person name="Han C.S."/>
            <person name="Hauser L.J."/>
            <person name="Land M.L."/>
            <person name="Lapidus A."/>
            <person name="Lucas S."/>
            <person name="Meincke L."/>
            <person name="Pitluck S."/>
            <person name="Tapia R."/>
            <person name="Teshima H."/>
            <person name="Woyke T."/>
            <person name="Fox B.G."/>
            <person name="Angert E.R."/>
            <person name="Currie C.R."/>
        </authorList>
    </citation>
    <scope>NUCLEOTIDE SEQUENCE [LARGE SCALE GENOMIC DNA]</scope>
    <source>
        <strain evidence="3">ATCC 49066 / DSM 5427 / NCIMB 11756 / RHM5</strain>
    </source>
</reference>
<dbReference type="SUPFAM" id="SSF51569">
    <property type="entry name" value="Aldolase"/>
    <property type="match status" value="1"/>
</dbReference>
<gene>
    <name evidence="2" type="ordered locus">Clole_1714</name>
</gene>
<organism evidence="2 3">
    <name type="scientific">Cellulosilyticum lentocellum (strain ATCC 49066 / DSM 5427 / NCIMB 11756 / RHM5)</name>
    <name type="common">Clostridium lentocellum</name>
    <dbReference type="NCBI Taxonomy" id="642492"/>
    <lineage>
        <taxon>Bacteria</taxon>
        <taxon>Bacillati</taxon>
        <taxon>Bacillota</taxon>
        <taxon>Clostridia</taxon>
        <taxon>Lachnospirales</taxon>
        <taxon>Cellulosilyticaceae</taxon>
        <taxon>Cellulosilyticum</taxon>
    </lineage>
</organism>
<dbReference type="eggNOG" id="COG0119">
    <property type="taxonomic scope" value="Bacteria"/>
</dbReference>
<feature type="domain" description="Pyruvate carboxyltransferase" evidence="1">
    <location>
        <begin position="111"/>
        <end position="256"/>
    </location>
</feature>
<dbReference type="Proteomes" id="UP000008467">
    <property type="component" value="Chromosome"/>
</dbReference>